<dbReference type="RefSeq" id="WP_338102432.1">
    <property type="nucleotide sequence ID" value="NZ_CP131060.1"/>
</dbReference>
<dbReference type="GeneID" id="89230767"/>
<dbReference type="Proteomes" id="UP001303587">
    <property type="component" value="Chromosome"/>
</dbReference>
<accession>A0AA96V3Y8</accession>
<protein>
    <submittedName>
        <fullName evidence="1">Uncharacterized protein</fullName>
    </submittedName>
</protein>
<evidence type="ECO:0000313" key="1">
    <source>
        <dbReference type="EMBL" id="WNY26099.1"/>
    </source>
</evidence>
<reference evidence="1 2" key="1">
    <citation type="submission" date="2023-07" db="EMBL/GenBank/DDBJ databases">
        <title>Closed genoem sequence of Methanosarcinaceae archaeon Ac7.</title>
        <authorList>
            <person name="Poehlein A."/>
            <person name="Protasov E."/>
            <person name="Platt K."/>
            <person name="Reeh H."/>
            <person name="Daniel R."/>
            <person name="Brune A."/>
        </authorList>
    </citation>
    <scope>NUCLEOTIDE SEQUENCE [LARGE SCALE GENOMIC DNA]</scope>
    <source>
        <strain evidence="1 2">Ac7</strain>
    </source>
</reference>
<dbReference type="EMBL" id="CP131060">
    <property type="protein sequence ID" value="WNY26099.1"/>
    <property type="molecule type" value="Genomic_DNA"/>
</dbReference>
<organism evidence="1 2">
    <name type="scientific">Methanolapillus millepedarum</name>
    <dbReference type="NCBI Taxonomy" id="3028296"/>
    <lineage>
        <taxon>Archaea</taxon>
        <taxon>Methanobacteriati</taxon>
        <taxon>Methanobacteriota</taxon>
        <taxon>Stenosarchaea group</taxon>
        <taxon>Methanomicrobia</taxon>
        <taxon>Methanosarcinales</taxon>
        <taxon>Methanosarcinaceae</taxon>
        <taxon>Methanolapillus</taxon>
    </lineage>
</organism>
<keyword evidence="2" id="KW-1185">Reference proteome</keyword>
<name>A0AA96V3Y8_9EURY</name>
<evidence type="ECO:0000313" key="2">
    <source>
        <dbReference type="Proteomes" id="UP001303587"/>
    </source>
</evidence>
<sequence>MMMLIPDSLFVDLKYEDRVYEILDKSPCTDMVFERDREKNKERAEIQKKELTDIGEYKIRDYFFGKD</sequence>
<proteinExistence type="predicted"/>
<dbReference type="AlphaFoldDB" id="A0AA96V3Y8"/>
<gene>
    <name evidence="1" type="ORF">MsAc7_16710</name>
</gene>